<protein>
    <recommendedName>
        <fullName evidence="2">asparagine synthase (glutamine-hydrolyzing)</fullName>
        <ecNumber evidence="2">6.3.5.4</ecNumber>
    </recommendedName>
</protein>
<dbReference type="PROSITE" id="PS51278">
    <property type="entry name" value="GATASE_TYPE_2"/>
    <property type="match status" value="1"/>
</dbReference>
<evidence type="ECO:0000256" key="2">
    <source>
        <dbReference type="ARBA" id="ARBA00012737"/>
    </source>
</evidence>
<sequence>MCGIGGIVYKPGAQALPQDVLDRMAAALRHRGPDGVHFARLAQADLIHTRLSIIDLAGGDQPLTAGTGTLIANGEIYNDPQLRAQIGPEHFKTGSDCESPYAYGSVRVHTILPT</sequence>
<comment type="catalytic activity">
    <reaction evidence="3">
        <text>L-aspartate + L-glutamine + ATP + H2O = L-asparagine + L-glutamate + AMP + diphosphate + H(+)</text>
        <dbReference type="Rhea" id="RHEA:12228"/>
        <dbReference type="ChEBI" id="CHEBI:15377"/>
        <dbReference type="ChEBI" id="CHEBI:15378"/>
        <dbReference type="ChEBI" id="CHEBI:29985"/>
        <dbReference type="ChEBI" id="CHEBI:29991"/>
        <dbReference type="ChEBI" id="CHEBI:30616"/>
        <dbReference type="ChEBI" id="CHEBI:33019"/>
        <dbReference type="ChEBI" id="CHEBI:58048"/>
        <dbReference type="ChEBI" id="CHEBI:58359"/>
        <dbReference type="ChEBI" id="CHEBI:456215"/>
        <dbReference type="EC" id="6.3.5.4"/>
    </reaction>
</comment>
<dbReference type="PANTHER" id="PTHR43284:SF1">
    <property type="entry name" value="ASPARAGINE SYNTHETASE"/>
    <property type="match status" value="1"/>
</dbReference>
<evidence type="ECO:0000256" key="1">
    <source>
        <dbReference type="ARBA" id="ARBA00005187"/>
    </source>
</evidence>
<proteinExistence type="predicted"/>
<dbReference type="GO" id="GO:0004066">
    <property type="term" value="F:asparagine synthase (glutamine-hydrolyzing) activity"/>
    <property type="evidence" value="ECO:0007669"/>
    <property type="project" value="UniProtKB-EC"/>
</dbReference>
<dbReference type="EMBL" id="AP018515">
    <property type="protein sequence ID" value="BBC79169.1"/>
    <property type="molecule type" value="Genomic_DNA"/>
</dbReference>
<dbReference type="KEGG" id="aot:AcetOri_orf01201"/>
<dbReference type="Gene3D" id="3.60.20.10">
    <property type="entry name" value="Glutamine Phosphoribosylpyrophosphate, subunit 1, domain 1"/>
    <property type="match status" value="1"/>
</dbReference>
<evidence type="ECO:0000256" key="3">
    <source>
        <dbReference type="ARBA" id="ARBA00048741"/>
    </source>
</evidence>
<dbReference type="GO" id="GO:0005829">
    <property type="term" value="C:cytosol"/>
    <property type="evidence" value="ECO:0007669"/>
    <property type="project" value="TreeGrafter"/>
</dbReference>
<evidence type="ECO:0000313" key="6">
    <source>
        <dbReference type="Proteomes" id="UP000270034"/>
    </source>
</evidence>
<dbReference type="AlphaFoldDB" id="A0A2Z5ZFL5"/>
<dbReference type="Proteomes" id="UP000270034">
    <property type="component" value="Chromosome"/>
</dbReference>
<comment type="pathway">
    <text evidence="1">Amino-acid biosynthesis; L-asparagine biosynthesis; L-asparagine from L-aspartate (L-Gln route): step 1/1.</text>
</comment>
<evidence type="ECO:0000259" key="4">
    <source>
        <dbReference type="PROSITE" id="PS51278"/>
    </source>
</evidence>
<organism evidence="5 6">
    <name type="scientific">Acetobacter orientalis</name>
    <dbReference type="NCBI Taxonomy" id="146474"/>
    <lineage>
        <taxon>Bacteria</taxon>
        <taxon>Pseudomonadati</taxon>
        <taxon>Pseudomonadota</taxon>
        <taxon>Alphaproteobacteria</taxon>
        <taxon>Acetobacterales</taxon>
        <taxon>Acetobacteraceae</taxon>
        <taxon>Acetobacter</taxon>
    </lineage>
</organism>
<dbReference type="InterPro" id="IPR029055">
    <property type="entry name" value="Ntn_hydrolases_N"/>
</dbReference>
<reference evidence="5 6" key="1">
    <citation type="submission" date="2018-02" db="EMBL/GenBank/DDBJ databases">
        <title>Acetobacter orientalis genome.</title>
        <authorList>
            <person name="Nakashima N."/>
            <person name="Tamura T."/>
        </authorList>
    </citation>
    <scope>NUCLEOTIDE SEQUENCE [LARGE SCALE GENOMIC DNA]</scope>
    <source>
        <strain evidence="5 6">FAN1</strain>
    </source>
</reference>
<accession>A0A2Z5ZFL5</accession>
<name>A0A2Z5ZFL5_9PROT</name>
<dbReference type="Pfam" id="PF13537">
    <property type="entry name" value="GATase_7"/>
    <property type="match status" value="1"/>
</dbReference>
<evidence type="ECO:0000313" key="5">
    <source>
        <dbReference type="EMBL" id="BBC79169.1"/>
    </source>
</evidence>
<dbReference type="EC" id="6.3.5.4" evidence="2"/>
<dbReference type="InterPro" id="IPR017932">
    <property type="entry name" value="GATase_2_dom"/>
</dbReference>
<dbReference type="SUPFAM" id="SSF56235">
    <property type="entry name" value="N-terminal nucleophile aminohydrolases (Ntn hydrolases)"/>
    <property type="match status" value="1"/>
</dbReference>
<gene>
    <name evidence="5" type="ORF">AcetOrient_orf01201</name>
</gene>
<dbReference type="InterPro" id="IPR051786">
    <property type="entry name" value="ASN_synthetase/amidase"/>
</dbReference>
<feature type="domain" description="Glutamine amidotransferase type-2" evidence="4">
    <location>
        <begin position="2"/>
        <end position="114"/>
    </location>
</feature>
<dbReference type="PANTHER" id="PTHR43284">
    <property type="entry name" value="ASPARAGINE SYNTHETASE (GLUTAMINE-HYDROLYZING)"/>
    <property type="match status" value="1"/>
</dbReference>